<dbReference type="AlphaFoldDB" id="A0A1L9VL64"/>
<proteinExistence type="inferred from homology"/>
<dbReference type="Pfam" id="PF03914">
    <property type="entry name" value="CBF"/>
    <property type="match status" value="1"/>
</dbReference>
<keyword evidence="8" id="KW-1185">Reference proteome</keyword>
<evidence type="ECO:0000256" key="2">
    <source>
        <dbReference type="ARBA" id="ARBA00007797"/>
    </source>
</evidence>
<dbReference type="GO" id="GO:0031965">
    <property type="term" value="C:nuclear membrane"/>
    <property type="evidence" value="ECO:0007669"/>
    <property type="project" value="UniProtKB-SubCell"/>
</dbReference>
<dbReference type="PANTHER" id="PTHR12455">
    <property type="entry name" value="NUCLEOLAR COMPLEX PROTEIN 4"/>
    <property type="match status" value="1"/>
</dbReference>
<keyword evidence="4" id="KW-1133">Transmembrane helix</keyword>
<evidence type="ECO:0000256" key="1">
    <source>
        <dbReference type="ARBA" id="ARBA00004232"/>
    </source>
</evidence>
<dbReference type="InterPro" id="IPR027193">
    <property type="entry name" value="Noc4"/>
</dbReference>
<protein>
    <recommendedName>
        <fullName evidence="6">CCAAT-binding factor domain-containing protein</fullName>
    </recommendedName>
</protein>
<keyword evidence="3" id="KW-0812">Transmembrane</keyword>
<accession>A0A1L9VL64</accession>
<feature type="domain" description="CCAAT-binding factor" evidence="6">
    <location>
        <begin position="316"/>
        <end position="473"/>
    </location>
</feature>
<evidence type="ECO:0000313" key="7">
    <source>
        <dbReference type="EMBL" id="OJJ84678.1"/>
    </source>
</evidence>
<dbReference type="GO" id="GO:0030692">
    <property type="term" value="C:Noc4p-Nop14p complex"/>
    <property type="evidence" value="ECO:0007669"/>
    <property type="project" value="TreeGrafter"/>
</dbReference>
<evidence type="ECO:0000256" key="5">
    <source>
        <dbReference type="SAM" id="MobiDB-lite"/>
    </source>
</evidence>
<dbReference type="InterPro" id="IPR005612">
    <property type="entry name" value="CCAAT-binding_factor"/>
</dbReference>
<organism evidence="7 8">
    <name type="scientific">Aspergillus glaucus CBS 516.65</name>
    <dbReference type="NCBI Taxonomy" id="1160497"/>
    <lineage>
        <taxon>Eukaryota</taxon>
        <taxon>Fungi</taxon>
        <taxon>Dikarya</taxon>
        <taxon>Ascomycota</taxon>
        <taxon>Pezizomycotina</taxon>
        <taxon>Eurotiomycetes</taxon>
        <taxon>Eurotiomycetidae</taxon>
        <taxon>Eurotiales</taxon>
        <taxon>Aspergillaceae</taxon>
        <taxon>Aspergillus</taxon>
        <taxon>Aspergillus subgen. Aspergillus</taxon>
    </lineage>
</organism>
<dbReference type="OrthoDB" id="10263185at2759"/>
<dbReference type="GO" id="GO:0032040">
    <property type="term" value="C:small-subunit processome"/>
    <property type="evidence" value="ECO:0007669"/>
    <property type="project" value="TreeGrafter"/>
</dbReference>
<reference evidence="8" key="1">
    <citation type="journal article" date="2017" name="Genome Biol.">
        <title>Comparative genomics reveals high biological diversity and specific adaptations in the industrially and medically important fungal genus Aspergillus.</title>
        <authorList>
            <person name="de Vries R.P."/>
            <person name="Riley R."/>
            <person name="Wiebenga A."/>
            <person name="Aguilar-Osorio G."/>
            <person name="Amillis S."/>
            <person name="Uchima C.A."/>
            <person name="Anderluh G."/>
            <person name="Asadollahi M."/>
            <person name="Askin M."/>
            <person name="Barry K."/>
            <person name="Battaglia E."/>
            <person name="Bayram O."/>
            <person name="Benocci T."/>
            <person name="Braus-Stromeyer S.A."/>
            <person name="Caldana C."/>
            <person name="Canovas D."/>
            <person name="Cerqueira G.C."/>
            <person name="Chen F."/>
            <person name="Chen W."/>
            <person name="Choi C."/>
            <person name="Clum A."/>
            <person name="Dos Santos R.A."/>
            <person name="Damasio A.R."/>
            <person name="Diallinas G."/>
            <person name="Emri T."/>
            <person name="Fekete E."/>
            <person name="Flipphi M."/>
            <person name="Freyberg S."/>
            <person name="Gallo A."/>
            <person name="Gournas C."/>
            <person name="Habgood R."/>
            <person name="Hainaut M."/>
            <person name="Harispe M.L."/>
            <person name="Henrissat B."/>
            <person name="Hilden K.S."/>
            <person name="Hope R."/>
            <person name="Hossain A."/>
            <person name="Karabika E."/>
            <person name="Karaffa L."/>
            <person name="Karanyi Z."/>
            <person name="Krasevec N."/>
            <person name="Kuo A."/>
            <person name="Kusch H."/>
            <person name="LaButti K."/>
            <person name="Lagendijk E.L."/>
            <person name="Lapidus A."/>
            <person name="Levasseur A."/>
            <person name="Lindquist E."/>
            <person name="Lipzen A."/>
            <person name="Logrieco A.F."/>
            <person name="MacCabe A."/>
            <person name="Maekelae M.R."/>
            <person name="Malavazi I."/>
            <person name="Melin P."/>
            <person name="Meyer V."/>
            <person name="Mielnichuk N."/>
            <person name="Miskei M."/>
            <person name="Molnar A.P."/>
            <person name="Mule G."/>
            <person name="Ngan C.Y."/>
            <person name="Orejas M."/>
            <person name="Orosz E."/>
            <person name="Ouedraogo J.P."/>
            <person name="Overkamp K.M."/>
            <person name="Park H.-S."/>
            <person name="Perrone G."/>
            <person name="Piumi F."/>
            <person name="Punt P.J."/>
            <person name="Ram A.F."/>
            <person name="Ramon A."/>
            <person name="Rauscher S."/>
            <person name="Record E."/>
            <person name="Riano-Pachon D.M."/>
            <person name="Robert V."/>
            <person name="Roehrig J."/>
            <person name="Ruller R."/>
            <person name="Salamov A."/>
            <person name="Salih N.S."/>
            <person name="Samson R.A."/>
            <person name="Sandor E."/>
            <person name="Sanguinetti M."/>
            <person name="Schuetze T."/>
            <person name="Sepcic K."/>
            <person name="Shelest E."/>
            <person name="Sherlock G."/>
            <person name="Sophianopoulou V."/>
            <person name="Squina F.M."/>
            <person name="Sun H."/>
            <person name="Susca A."/>
            <person name="Todd R.B."/>
            <person name="Tsang A."/>
            <person name="Unkles S.E."/>
            <person name="van de Wiele N."/>
            <person name="van Rossen-Uffink D."/>
            <person name="Oliveira J.V."/>
            <person name="Vesth T.C."/>
            <person name="Visser J."/>
            <person name="Yu J.-H."/>
            <person name="Zhou M."/>
            <person name="Andersen M.R."/>
            <person name="Archer D.B."/>
            <person name="Baker S.E."/>
            <person name="Benoit I."/>
            <person name="Brakhage A.A."/>
            <person name="Braus G.H."/>
            <person name="Fischer R."/>
            <person name="Frisvad J.C."/>
            <person name="Goldman G.H."/>
            <person name="Houbraken J."/>
            <person name="Oakley B."/>
            <person name="Pocsi I."/>
            <person name="Scazzocchio C."/>
            <person name="Seiboth B."/>
            <person name="vanKuyk P.A."/>
            <person name="Wortman J."/>
            <person name="Dyer P.S."/>
            <person name="Grigoriev I.V."/>
        </authorList>
    </citation>
    <scope>NUCLEOTIDE SEQUENCE [LARGE SCALE GENOMIC DNA]</scope>
    <source>
        <strain evidence="8">CBS 516.65</strain>
    </source>
</reference>
<dbReference type="STRING" id="1160497.A0A1L9VL64"/>
<dbReference type="EMBL" id="KV878896">
    <property type="protein sequence ID" value="OJJ84678.1"/>
    <property type="molecule type" value="Genomic_DNA"/>
</dbReference>
<dbReference type="GeneID" id="34456800"/>
<feature type="region of interest" description="Disordered" evidence="5">
    <location>
        <begin position="1"/>
        <end position="35"/>
    </location>
</feature>
<sequence>MPAATHAAVSSKKRKSVKDGSSSSKRRAVATDSNEDATMSKITELEIQISESRKHYNNIATLLSMLDVGKNAQNPNLPVAVSLCRVFSRLIAAGSLTESSRADDNEKLIVAWLKERFQEYQKALVTIMRESDASAQVTALTLSMRLVGEQVTHIPSADSYVWSSGLFKNVFEAVIEAPEGQALQTEFTEKFVKAYEDVRFHTFTRISEYASTKRTTQTLETLITILSANDSIPDPSHTFETFLTKTSSSNKKLTSVSSHKKRAQDAWLSVLSNNLSQSQRKSLLRMMVHHIEPWFTRPELLMDFLTDSYDLGGATSLLALSGLFYLIREKNLDYPQFYTKLYSLLDADLLHSKHRSRFLRLLNTFLNSSHLPVSLVASFIKRLARLALNAPPPAIVAIIPWMYNLFKNHPTTTFMMHRAIHDAEFKSELDAEGMDDSFDPDEPDPTRTDAVESSVWEVVTLQTHYHPNVAAIAQIISEQFTKQAYNMEDFLDYTYQGMLQGELGTEDRPFRRVPVVEYHIPKRIFTDRGLEEDGGIDTAPGSLMRNLWDFT</sequence>
<evidence type="ECO:0000259" key="6">
    <source>
        <dbReference type="Pfam" id="PF03914"/>
    </source>
</evidence>
<evidence type="ECO:0000256" key="3">
    <source>
        <dbReference type="ARBA" id="ARBA00022692"/>
    </source>
</evidence>
<dbReference type="SUPFAM" id="SSF48371">
    <property type="entry name" value="ARM repeat"/>
    <property type="match status" value="1"/>
</dbReference>
<comment type="similarity">
    <text evidence="2">Belongs to the CBF/MAK21 family.</text>
</comment>
<dbReference type="InterPro" id="IPR016024">
    <property type="entry name" value="ARM-type_fold"/>
</dbReference>
<dbReference type="GO" id="GO:0042254">
    <property type="term" value="P:ribosome biogenesis"/>
    <property type="evidence" value="ECO:0007669"/>
    <property type="project" value="InterPro"/>
</dbReference>
<dbReference type="VEuPathDB" id="FungiDB:ASPGLDRAFT_125140"/>
<keyword evidence="4" id="KW-0472">Membrane</keyword>
<name>A0A1L9VL64_ASPGL</name>
<evidence type="ECO:0000256" key="4">
    <source>
        <dbReference type="ARBA" id="ARBA00022989"/>
    </source>
</evidence>
<dbReference type="Proteomes" id="UP000184300">
    <property type="component" value="Unassembled WGS sequence"/>
</dbReference>
<evidence type="ECO:0000313" key="8">
    <source>
        <dbReference type="Proteomes" id="UP000184300"/>
    </source>
</evidence>
<comment type="subcellular location">
    <subcellularLocation>
        <location evidence="1">Nucleus membrane</location>
        <topology evidence="1">Multi-pass membrane protein</topology>
    </subcellularLocation>
</comment>
<gene>
    <name evidence="7" type="ORF">ASPGLDRAFT_125140</name>
</gene>
<dbReference type="RefSeq" id="XP_022401376.1">
    <property type="nucleotide sequence ID" value="XM_022540539.1"/>
</dbReference>
<dbReference type="PANTHER" id="PTHR12455:SF0">
    <property type="entry name" value="NUCLEOLAR COMPLEX PROTEIN 4 HOMOLOG"/>
    <property type="match status" value="1"/>
</dbReference>